<reference evidence="5 6" key="1">
    <citation type="journal article" date="2014" name="Genome Biol. Evol.">
        <title>The genome of the myxosporean Thelohanellus kitauei shows adaptations to nutrient acquisition within its fish host.</title>
        <authorList>
            <person name="Yang Y."/>
            <person name="Xiong J."/>
            <person name="Zhou Z."/>
            <person name="Huo F."/>
            <person name="Miao W."/>
            <person name="Ran C."/>
            <person name="Liu Y."/>
            <person name="Zhang J."/>
            <person name="Feng J."/>
            <person name="Wang M."/>
            <person name="Wang M."/>
            <person name="Wang L."/>
            <person name="Yao B."/>
        </authorList>
    </citation>
    <scope>NUCLEOTIDE SEQUENCE [LARGE SCALE GENOMIC DNA]</scope>
    <source>
        <strain evidence="5">Wuqing</strain>
    </source>
</reference>
<dbReference type="InterPro" id="IPR013320">
    <property type="entry name" value="ConA-like_dom_sf"/>
</dbReference>
<dbReference type="Pfam" id="PF13385">
    <property type="entry name" value="Laminin_G_3"/>
    <property type="match status" value="1"/>
</dbReference>
<dbReference type="SMART" id="SM00560">
    <property type="entry name" value="LamGL"/>
    <property type="match status" value="1"/>
</dbReference>
<protein>
    <recommendedName>
        <fullName evidence="4">LamG-like jellyroll fold domain-containing protein</fullName>
    </recommendedName>
</protein>
<dbReference type="EMBL" id="JWZT01002878">
    <property type="protein sequence ID" value="KII68266.1"/>
    <property type="molecule type" value="Genomic_DNA"/>
</dbReference>
<dbReference type="Proteomes" id="UP000031668">
    <property type="component" value="Unassembled WGS sequence"/>
</dbReference>
<dbReference type="InterPro" id="IPR006558">
    <property type="entry name" value="LamG-like"/>
</dbReference>
<keyword evidence="1" id="KW-0732">Signal</keyword>
<dbReference type="Gene3D" id="2.60.120.200">
    <property type="match status" value="1"/>
</dbReference>
<dbReference type="AlphaFoldDB" id="A0A0C2MM25"/>
<evidence type="ECO:0000256" key="3">
    <source>
        <dbReference type="SAM" id="MobiDB-lite"/>
    </source>
</evidence>
<proteinExistence type="predicted"/>
<comment type="caution">
    <text evidence="5">The sequence shown here is derived from an EMBL/GenBank/DDBJ whole genome shotgun (WGS) entry which is preliminary data.</text>
</comment>
<gene>
    <name evidence="5" type="ORF">RF11_07988</name>
</gene>
<evidence type="ECO:0000259" key="4">
    <source>
        <dbReference type="SMART" id="SM00560"/>
    </source>
</evidence>
<feature type="domain" description="LamG-like jellyroll fold" evidence="4">
    <location>
        <begin position="53"/>
        <end position="201"/>
    </location>
</feature>
<evidence type="ECO:0000313" key="6">
    <source>
        <dbReference type="Proteomes" id="UP000031668"/>
    </source>
</evidence>
<feature type="region of interest" description="Disordered" evidence="3">
    <location>
        <begin position="156"/>
        <end position="175"/>
    </location>
</feature>
<keyword evidence="6" id="KW-1185">Reference proteome</keyword>
<evidence type="ECO:0000313" key="5">
    <source>
        <dbReference type="EMBL" id="KII68266.1"/>
    </source>
</evidence>
<evidence type="ECO:0000256" key="1">
    <source>
        <dbReference type="ARBA" id="ARBA00022729"/>
    </source>
</evidence>
<evidence type="ECO:0000256" key="2">
    <source>
        <dbReference type="ARBA" id="ARBA00023157"/>
    </source>
</evidence>
<dbReference type="SUPFAM" id="SSF49899">
    <property type="entry name" value="Concanavalin A-like lectins/glucanases"/>
    <property type="match status" value="1"/>
</dbReference>
<keyword evidence="2" id="KW-1015">Disulfide bond</keyword>
<organism evidence="5 6">
    <name type="scientific">Thelohanellus kitauei</name>
    <name type="common">Myxosporean</name>
    <dbReference type="NCBI Taxonomy" id="669202"/>
    <lineage>
        <taxon>Eukaryota</taxon>
        <taxon>Metazoa</taxon>
        <taxon>Cnidaria</taxon>
        <taxon>Myxozoa</taxon>
        <taxon>Myxosporea</taxon>
        <taxon>Bivalvulida</taxon>
        <taxon>Platysporina</taxon>
        <taxon>Myxobolidae</taxon>
        <taxon>Thelohanellus</taxon>
    </lineage>
</organism>
<feature type="compositionally biased region" description="Polar residues" evidence="3">
    <location>
        <begin position="156"/>
        <end position="170"/>
    </location>
</feature>
<accession>A0A0C2MM25</accession>
<name>A0A0C2MM25_THEKT</name>
<sequence length="255" mass="28824">MTIYDNTDEHNDVEFHNTIMFNGNMSCGYSGVLTGRYSAIKFYDDIYRNFDLPQLSVLMWIYPIRISIVANKKQTLFHFSSKRYKYGNYTFVLNENYQPILSYSNEVLTVTATSTDPIKYDEWHHIAAVYSQVNETILFYINGQPIPLQQTRSAVGMSPSATSEPTSQEGFQGFGNDDKLSTPFSGVIDEIYVFKCPVLPDMITNVANTCNRREGHTCPSPIHGICPDKLPFELDEQTPAPIESQPVSTPLNTSP</sequence>